<dbReference type="AlphaFoldDB" id="A0A6G1IUP7"/>
<dbReference type="Proteomes" id="UP000799291">
    <property type="component" value="Unassembled WGS sequence"/>
</dbReference>
<keyword evidence="2" id="KW-1185">Reference proteome</keyword>
<accession>A0A6G1IUP7</accession>
<organism evidence="1 2">
    <name type="scientific">Lentithecium fluviatile CBS 122367</name>
    <dbReference type="NCBI Taxonomy" id="1168545"/>
    <lineage>
        <taxon>Eukaryota</taxon>
        <taxon>Fungi</taxon>
        <taxon>Dikarya</taxon>
        <taxon>Ascomycota</taxon>
        <taxon>Pezizomycotina</taxon>
        <taxon>Dothideomycetes</taxon>
        <taxon>Pleosporomycetidae</taxon>
        <taxon>Pleosporales</taxon>
        <taxon>Massarineae</taxon>
        <taxon>Lentitheciaceae</taxon>
        <taxon>Lentithecium</taxon>
    </lineage>
</organism>
<evidence type="ECO:0000313" key="1">
    <source>
        <dbReference type="EMBL" id="KAF2681671.1"/>
    </source>
</evidence>
<gene>
    <name evidence="1" type="ORF">K458DRAFT_391623</name>
</gene>
<sequence length="153" mass="17283">MTTSMDPIVQRVSNCLDAYRQYPKPKMIYPIAENIAFLIRHHAGPTVNQGQISVPLMKMAHEGKGYTGIRLTVVLHAENGKHYVVFKTKDHLKDDDTHRFIDAVESGVLRKVNAILNTAKSRTVVERGIVKLDARLLVSFPPRLLILVELADW</sequence>
<dbReference type="EMBL" id="MU005590">
    <property type="protein sequence ID" value="KAF2681671.1"/>
    <property type="molecule type" value="Genomic_DNA"/>
</dbReference>
<protein>
    <submittedName>
        <fullName evidence="1">Uncharacterized protein</fullName>
    </submittedName>
</protein>
<name>A0A6G1IUP7_9PLEO</name>
<reference evidence="1" key="1">
    <citation type="journal article" date="2020" name="Stud. Mycol.">
        <title>101 Dothideomycetes genomes: a test case for predicting lifestyles and emergence of pathogens.</title>
        <authorList>
            <person name="Haridas S."/>
            <person name="Albert R."/>
            <person name="Binder M."/>
            <person name="Bloem J."/>
            <person name="Labutti K."/>
            <person name="Salamov A."/>
            <person name="Andreopoulos B."/>
            <person name="Baker S."/>
            <person name="Barry K."/>
            <person name="Bills G."/>
            <person name="Bluhm B."/>
            <person name="Cannon C."/>
            <person name="Castanera R."/>
            <person name="Culley D."/>
            <person name="Daum C."/>
            <person name="Ezra D."/>
            <person name="Gonzalez J."/>
            <person name="Henrissat B."/>
            <person name="Kuo A."/>
            <person name="Liang C."/>
            <person name="Lipzen A."/>
            <person name="Lutzoni F."/>
            <person name="Magnuson J."/>
            <person name="Mondo S."/>
            <person name="Nolan M."/>
            <person name="Ohm R."/>
            <person name="Pangilinan J."/>
            <person name="Park H.-J."/>
            <person name="Ramirez L."/>
            <person name="Alfaro M."/>
            <person name="Sun H."/>
            <person name="Tritt A."/>
            <person name="Yoshinaga Y."/>
            <person name="Zwiers L.-H."/>
            <person name="Turgeon B."/>
            <person name="Goodwin S."/>
            <person name="Spatafora J."/>
            <person name="Crous P."/>
            <person name="Grigoriev I."/>
        </authorList>
    </citation>
    <scope>NUCLEOTIDE SEQUENCE</scope>
    <source>
        <strain evidence="1">CBS 122367</strain>
    </source>
</reference>
<proteinExistence type="predicted"/>
<evidence type="ECO:0000313" key="2">
    <source>
        <dbReference type="Proteomes" id="UP000799291"/>
    </source>
</evidence>